<dbReference type="AlphaFoldDB" id="A0A4V1Q3M4"/>
<dbReference type="Proteomes" id="UP000290288">
    <property type="component" value="Unassembled WGS sequence"/>
</dbReference>
<gene>
    <name evidence="1" type="ORF">EST38_g6755</name>
</gene>
<proteinExistence type="predicted"/>
<accession>A0A4V1Q3M4</accession>
<evidence type="ECO:0000313" key="1">
    <source>
        <dbReference type="EMBL" id="RXW19098.1"/>
    </source>
</evidence>
<protein>
    <submittedName>
        <fullName evidence="1">Uncharacterized protein</fullName>
    </submittedName>
</protein>
<sequence>MSRNYYANSRSQAADNQDALIRMRCILKNQLKQAQLPNMPAGFPFHFVANGQGSAFLSQGPYEFPQEICTSAYGGYAQSQTAIFSFTDPATSLRSRGCDKYVWRISLPIVEAGQHPDSRVVVAEVQVDTSVMRSKYGDQYLGKDPRIICNTLAMALEYGVKVTIALADDDLITAFQLRGMKRPASVGDIIFIGINQNGQHQILNILDGRGYYVKFSASP</sequence>
<dbReference type="OrthoDB" id="2937383at2759"/>
<evidence type="ECO:0000313" key="2">
    <source>
        <dbReference type="Proteomes" id="UP000290288"/>
    </source>
</evidence>
<name>A0A4V1Q3M4_9AGAR</name>
<reference evidence="1 2" key="1">
    <citation type="submission" date="2019-01" db="EMBL/GenBank/DDBJ databases">
        <title>Draft genome sequence of Psathyrella aberdarensis IHI B618.</title>
        <authorList>
            <person name="Buettner E."/>
            <person name="Kellner H."/>
        </authorList>
    </citation>
    <scope>NUCLEOTIDE SEQUENCE [LARGE SCALE GENOMIC DNA]</scope>
    <source>
        <strain evidence="1 2">IHI B618</strain>
    </source>
</reference>
<comment type="caution">
    <text evidence="1">The sequence shown here is derived from an EMBL/GenBank/DDBJ whole genome shotgun (WGS) entry which is preliminary data.</text>
</comment>
<dbReference type="EMBL" id="SDEE01000221">
    <property type="protein sequence ID" value="RXW19098.1"/>
    <property type="molecule type" value="Genomic_DNA"/>
</dbReference>
<organism evidence="1 2">
    <name type="scientific">Candolleomyces aberdarensis</name>
    <dbReference type="NCBI Taxonomy" id="2316362"/>
    <lineage>
        <taxon>Eukaryota</taxon>
        <taxon>Fungi</taxon>
        <taxon>Dikarya</taxon>
        <taxon>Basidiomycota</taxon>
        <taxon>Agaricomycotina</taxon>
        <taxon>Agaricomycetes</taxon>
        <taxon>Agaricomycetidae</taxon>
        <taxon>Agaricales</taxon>
        <taxon>Agaricineae</taxon>
        <taxon>Psathyrellaceae</taxon>
        <taxon>Candolleomyces</taxon>
    </lineage>
</organism>
<keyword evidence="2" id="KW-1185">Reference proteome</keyword>